<evidence type="ECO:0000256" key="1">
    <source>
        <dbReference type="SAM" id="Coils"/>
    </source>
</evidence>
<sequence>MADSLPIDTRAQWDHPSMTEAGSEPPTTKSGAIYTSAERICKLIEDETAFAIKPYQDALEALQLQLSTQAGTSVDQSAAATLTQALRRAEHDLDAVRRILEESGMGILLDVASGKGSLCFVGEREEVISAFNEEIRRFAPSPEETHPISPATIVHVLAQCKERLEEAHTKYSNVFTERDELKRKVAQRDATMETAKNAHSELETSLKDTQANVVVLIDEIQRMAANLVSVRAETADWKTKYQTVETERDSLKTVIDVNAKELVSTQTDLSLWKAKHLAAEADLETAKEDSGGELGKLQVEVDEWKKKCLALEEGMKVAVDEIKSEKETLRSELAAIQSEADSWKTKVLAADTDRDTAQSALRDANTESLELADTAKTDLAEWTAKAAAWEIERSRHKNQTARNAALITQYKSEIPKLEAKLRDVETERDQLKEALQAENVQASAKKALLTELKKEEKKLATAAAGNSPKIPTSMFHKPRAPPIRSIPDKPASPIPAAPRGPASTDASPMSSSPPKPTSRRSFGIPSGSSSTAAPDQSQTPARGPVVGIQGGVSVRRNIPGNHGTPSGTQRPSAEASGSKVAQRKAVAPPHPPPVLTPNSTGGGEVLRGAPSLSRSNSRLQARDSPTTTSLSSSSPTPTTNPRASTSKRPADDATTSKRPALSSQSNTSLSSTAKAASDASLKRSAPSPLVPEREKKILRTSSTAAAAAAAAAGDPNPQSLRFTKPPTSIAVPGHPSAVPAPAPIPSTNLTIGTPPTSNRRIRKSTQRTNE</sequence>
<dbReference type="EMBL" id="JARJCM010000077">
    <property type="protein sequence ID" value="KAJ7031960.1"/>
    <property type="molecule type" value="Genomic_DNA"/>
</dbReference>
<dbReference type="Gene3D" id="1.10.287.1490">
    <property type="match status" value="1"/>
</dbReference>
<proteinExistence type="predicted"/>
<feature type="compositionally biased region" description="Low complexity" evidence="2">
    <location>
        <begin position="661"/>
        <end position="672"/>
    </location>
</feature>
<accession>A0AAD6SSW6</accession>
<organism evidence="3 4">
    <name type="scientific">Mycena alexandri</name>
    <dbReference type="NCBI Taxonomy" id="1745969"/>
    <lineage>
        <taxon>Eukaryota</taxon>
        <taxon>Fungi</taxon>
        <taxon>Dikarya</taxon>
        <taxon>Basidiomycota</taxon>
        <taxon>Agaricomycotina</taxon>
        <taxon>Agaricomycetes</taxon>
        <taxon>Agaricomycetidae</taxon>
        <taxon>Agaricales</taxon>
        <taxon>Marasmiineae</taxon>
        <taxon>Mycenaceae</taxon>
        <taxon>Mycena</taxon>
    </lineage>
</organism>
<dbReference type="AlphaFoldDB" id="A0AAD6SSW6"/>
<evidence type="ECO:0000313" key="4">
    <source>
        <dbReference type="Proteomes" id="UP001218188"/>
    </source>
</evidence>
<feature type="compositionally biased region" description="Polar residues" evidence="2">
    <location>
        <begin position="747"/>
        <end position="758"/>
    </location>
</feature>
<feature type="compositionally biased region" description="Basic residues" evidence="2">
    <location>
        <begin position="759"/>
        <end position="770"/>
    </location>
</feature>
<feature type="compositionally biased region" description="Low complexity" evidence="2">
    <location>
        <begin position="624"/>
        <end position="646"/>
    </location>
</feature>
<protein>
    <submittedName>
        <fullName evidence="3">Uncharacterized protein</fullName>
    </submittedName>
</protein>
<gene>
    <name evidence="3" type="ORF">C8F04DRAFT_1235623</name>
</gene>
<dbReference type="Proteomes" id="UP001218188">
    <property type="component" value="Unassembled WGS sequence"/>
</dbReference>
<feature type="coiled-coil region" evidence="1">
    <location>
        <begin position="319"/>
        <end position="346"/>
    </location>
</feature>
<reference evidence="3" key="1">
    <citation type="submission" date="2023-03" db="EMBL/GenBank/DDBJ databases">
        <title>Massive genome expansion in bonnet fungi (Mycena s.s.) driven by repeated elements and novel gene families across ecological guilds.</title>
        <authorList>
            <consortium name="Lawrence Berkeley National Laboratory"/>
            <person name="Harder C.B."/>
            <person name="Miyauchi S."/>
            <person name="Viragh M."/>
            <person name="Kuo A."/>
            <person name="Thoen E."/>
            <person name="Andreopoulos B."/>
            <person name="Lu D."/>
            <person name="Skrede I."/>
            <person name="Drula E."/>
            <person name="Henrissat B."/>
            <person name="Morin E."/>
            <person name="Kohler A."/>
            <person name="Barry K."/>
            <person name="LaButti K."/>
            <person name="Morin E."/>
            <person name="Salamov A."/>
            <person name="Lipzen A."/>
            <person name="Mereny Z."/>
            <person name="Hegedus B."/>
            <person name="Baldrian P."/>
            <person name="Stursova M."/>
            <person name="Weitz H."/>
            <person name="Taylor A."/>
            <person name="Grigoriev I.V."/>
            <person name="Nagy L.G."/>
            <person name="Martin F."/>
            <person name="Kauserud H."/>
        </authorList>
    </citation>
    <scope>NUCLEOTIDE SEQUENCE</scope>
    <source>
        <strain evidence="3">CBHHK200</strain>
    </source>
</reference>
<comment type="caution">
    <text evidence="3">The sequence shown here is derived from an EMBL/GenBank/DDBJ whole genome shotgun (WGS) entry which is preliminary data.</text>
</comment>
<name>A0AAD6SSW6_9AGAR</name>
<feature type="coiled-coil region" evidence="1">
    <location>
        <begin position="164"/>
        <end position="212"/>
    </location>
</feature>
<feature type="region of interest" description="Disordered" evidence="2">
    <location>
        <begin position="1"/>
        <end position="31"/>
    </location>
</feature>
<evidence type="ECO:0000256" key="2">
    <source>
        <dbReference type="SAM" id="MobiDB-lite"/>
    </source>
</evidence>
<feature type="region of interest" description="Disordered" evidence="2">
    <location>
        <begin position="459"/>
        <end position="770"/>
    </location>
</feature>
<feature type="compositionally biased region" description="Polar residues" evidence="2">
    <location>
        <begin position="526"/>
        <end position="540"/>
    </location>
</feature>
<feature type="coiled-coil region" evidence="1">
    <location>
        <begin position="379"/>
        <end position="452"/>
    </location>
</feature>
<keyword evidence="1" id="KW-0175">Coiled coil</keyword>
<keyword evidence="4" id="KW-1185">Reference proteome</keyword>
<evidence type="ECO:0000313" key="3">
    <source>
        <dbReference type="EMBL" id="KAJ7031960.1"/>
    </source>
</evidence>